<feature type="compositionally biased region" description="Polar residues" evidence="2">
    <location>
        <begin position="400"/>
        <end position="421"/>
    </location>
</feature>
<protein>
    <submittedName>
        <fullName evidence="3">Uncharacterized protein</fullName>
    </submittedName>
</protein>
<evidence type="ECO:0000313" key="4">
    <source>
        <dbReference type="Proteomes" id="UP000178912"/>
    </source>
</evidence>
<proteinExistence type="predicted"/>
<dbReference type="OrthoDB" id="3564482at2759"/>
<feature type="region of interest" description="Disordered" evidence="2">
    <location>
        <begin position="397"/>
        <end position="421"/>
    </location>
</feature>
<feature type="region of interest" description="Disordered" evidence="2">
    <location>
        <begin position="611"/>
        <end position="674"/>
    </location>
</feature>
<accession>A0A1E1JV47</accession>
<gene>
    <name evidence="3" type="ORF">RAG0_01004</name>
</gene>
<feature type="compositionally biased region" description="Polar residues" evidence="2">
    <location>
        <begin position="619"/>
        <end position="650"/>
    </location>
</feature>
<evidence type="ECO:0000313" key="3">
    <source>
        <dbReference type="EMBL" id="CZS89718.1"/>
    </source>
</evidence>
<dbReference type="AlphaFoldDB" id="A0A1E1JV47"/>
<dbReference type="Proteomes" id="UP000178912">
    <property type="component" value="Unassembled WGS sequence"/>
</dbReference>
<organism evidence="3 4">
    <name type="scientific">Rhynchosporium agropyri</name>
    <dbReference type="NCBI Taxonomy" id="914238"/>
    <lineage>
        <taxon>Eukaryota</taxon>
        <taxon>Fungi</taxon>
        <taxon>Dikarya</taxon>
        <taxon>Ascomycota</taxon>
        <taxon>Pezizomycotina</taxon>
        <taxon>Leotiomycetes</taxon>
        <taxon>Helotiales</taxon>
        <taxon>Ploettnerulaceae</taxon>
        <taxon>Rhynchosporium</taxon>
    </lineage>
</organism>
<evidence type="ECO:0000256" key="2">
    <source>
        <dbReference type="SAM" id="MobiDB-lite"/>
    </source>
</evidence>
<keyword evidence="4" id="KW-1185">Reference proteome</keyword>
<sequence>MKIPPGFLDANGKVAKGDFALTRGDDHIEVKEFGAVSEGRKISCYVLTSPGDILTLSFALRADIANHADFVVDGILRNCRSAPASRSFNGTFEKAVYQGWKSEMKRAAVKYSRMRVKERGNAENMISTNSDTPSTVGSLEVRLYRTHARSSAELVTNSDANAPAPAHNDRAPAFDKFGEWYEANSNVNFVGPPPPFCIELFDHNQVGKIKKERILKDLPENHELWATFIFHLRSAEDLRQLGFGTSLGAIARDPSMKTSVPREEESELRSDATSIEKALVEDNTGGCQKKAPKHAELLKNKAVPRPAPILAPPTTVTGLLNALSSARDGSPEPLPATTVFKNSKGAILLKQEAMDELQKFQELAESKTAILRGVGGLGTSPAHQAFLEKASTFQGEIVSPTPTQNEPSRNGGNGAPQTRPASQRTIDAIFSPIKPLFSQPRESAEEMLALSKKSEDRLSKADSQHLKIYNNNLNFVKPADTSLNNPLHDSPRQIALSRGLSEVSDSPTEVADPQDIARAVKSSQTASQRSTQDTNTSHAFQLEQVGLGISHGPLLKIDSIEYEQGNHTYLSPLLGTSQYPTPNSNIGSPLHKFHTARGLSFSNPREPLREQWQRPALGSVSSSSPKPRQDTPQNLQSQVPRQSDLRSTTPLKRKSDYLTGHSTPDVVSPRNLSRSPSVMSAEFEHDKAAAEARFATAERKREEVQQRLGNALDLKREMGKVIREINQRAADVERQNAEMEAEIELLNETNIMD</sequence>
<reference evidence="4" key="1">
    <citation type="submission" date="2016-03" db="EMBL/GenBank/DDBJ databases">
        <authorList>
            <person name="Guldener U."/>
        </authorList>
    </citation>
    <scope>NUCLEOTIDE SEQUENCE [LARGE SCALE GENOMIC DNA]</scope>
    <source>
        <strain evidence="4">04CH-RAC-A.6.1</strain>
    </source>
</reference>
<evidence type="ECO:0000256" key="1">
    <source>
        <dbReference type="SAM" id="Coils"/>
    </source>
</evidence>
<keyword evidence="1" id="KW-0175">Coiled coil</keyword>
<feature type="coiled-coil region" evidence="1">
    <location>
        <begin position="680"/>
        <end position="749"/>
    </location>
</feature>
<dbReference type="EMBL" id="FJUX01000003">
    <property type="protein sequence ID" value="CZS89718.1"/>
    <property type="molecule type" value="Genomic_DNA"/>
</dbReference>
<name>A0A1E1JV47_9HELO</name>